<evidence type="ECO:0000256" key="1">
    <source>
        <dbReference type="SAM" id="SignalP"/>
    </source>
</evidence>
<dbReference type="RefSeq" id="WP_011708877.1">
    <property type="nucleotide sequence ID" value="NC_008571.1"/>
</dbReference>
<dbReference type="EMBL" id="CU207366">
    <property type="protein sequence ID" value="CAL65958.1"/>
    <property type="molecule type" value="Genomic_DNA"/>
</dbReference>
<feature type="chain" id="PRO_5002627555" evidence="1">
    <location>
        <begin position="21"/>
        <end position="252"/>
    </location>
</feature>
<dbReference type="eggNOG" id="ENOG502ZB1I">
    <property type="taxonomic scope" value="Bacteria"/>
</dbReference>
<dbReference type="HOGENOM" id="CLU_1084874_0_0_10"/>
<protein>
    <submittedName>
        <fullName evidence="2">Secreted protein</fullName>
    </submittedName>
</protein>
<dbReference type="OrthoDB" id="1426903at2"/>
<gene>
    <name evidence="2" type="ordered locus">GFO_0984</name>
</gene>
<evidence type="ECO:0000313" key="2">
    <source>
        <dbReference type="EMBL" id="CAL65958.1"/>
    </source>
</evidence>
<reference evidence="2 3" key="1">
    <citation type="journal article" date="2006" name="Environ. Microbiol.">
        <title>Whole genome analysis of the marine Bacteroidetes'Gramella forsetii' reveals adaptations to degradation of polymeric organic matter.</title>
        <authorList>
            <person name="Bauer M."/>
            <person name="Kube M."/>
            <person name="Teeling H."/>
            <person name="Richter M."/>
            <person name="Lombardot T."/>
            <person name="Allers E."/>
            <person name="Wuerdemann C.A."/>
            <person name="Quast C."/>
            <person name="Kuhl H."/>
            <person name="Knaust F."/>
            <person name="Woebken D."/>
            <person name="Bischof K."/>
            <person name="Mussmann M."/>
            <person name="Choudhuri J.V."/>
            <person name="Meyer F."/>
            <person name="Reinhardt R."/>
            <person name="Amann R.I."/>
            <person name="Gloeckner F.O."/>
        </authorList>
    </citation>
    <scope>NUCLEOTIDE SEQUENCE [LARGE SCALE GENOMIC DNA]</scope>
    <source>
        <strain evidence="2 3">KT0803</strain>
    </source>
</reference>
<dbReference type="KEGG" id="gfo:GFO_0984"/>
<organism evidence="2 3">
    <name type="scientific">Christiangramia forsetii (strain DSM 17595 / CGMCC 1.15422 / KT0803)</name>
    <name type="common">Gramella forsetii</name>
    <dbReference type="NCBI Taxonomy" id="411154"/>
    <lineage>
        <taxon>Bacteria</taxon>
        <taxon>Pseudomonadati</taxon>
        <taxon>Bacteroidota</taxon>
        <taxon>Flavobacteriia</taxon>
        <taxon>Flavobacteriales</taxon>
        <taxon>Flavobacteriaceae</taxon>
        <taxon>Christiangramia</taxon>
    </lineage>
</organism>
<accession>A0M013</accession>
<keyword evidence="1" id="KW-0732">Signal</keyword>
<sequence length="252" mass="29049">MKSILSFLTLCLFMCFSMSAQSDRYQMYVVHEDHIKNNMMNKHIEADKAILKAAKEHNMKGMDWLTFQTEDNRVMYLTPIKNFAELDKNPFQDLKEKMGDASFEKLFEPFAETYTEHGDYILRLDNELSYMPDGISQTPEGGNYRELTFYHIPPGKDKEAEDLAKSVKKLYKEKASKVHYRVYKSGFGTMGNYYMVAVSGKDAASIETQRNENMQLLGEEGQSLFQKIEKLTAKQEVVKGNIKPDLSYSTSN</sequence>
<dbReference type="AlphaFoldDB" id="A0M013"/>
<evidence type="ECO:0000313" key="3">
    <source>
        <dbReference type="Proteomes" id="UP000000755"/>
    </source>
</evidence>
<feature type="signal peptide" evidence="1">
    <location>
        <begin position="1"/>
        <end position="20"/>
    </location>
</feature>
<dbReference type="Proteomes" id="UP000000755">
    <property type="component" value="Chromosome"/>
</dbReference>
<proteinExistence type="predicted"/>
<dbReference type="STRING" id="411154.GFO_0984"/>
<name>A0M013_CHRFK</name>